<sequence>MLVGLLVSSSAAFLVPTEPSSSLLGRRQAVTAAAAAALAVGRPQQALADKVVPKFFSTAGGVKYFDKEEGSCALFNVACSPREGDLVKIKYKAYLSNGKMFDSSDGPGRKPLSAKFKTGSLLPGWEEAMETMKEGGTRIIQVPPNMAYGEKGVKIENKDGTEEYLVPPNEKLQFELTLVQVAVPPP</sequence>
<feature type="domain" description="PPIase FKBP-type" evidence="6">
    <location>
        <begin position="84"/>
        <end position="182"/>
    </location>
</feature>
<organism evidence="7">
    <name type="scientific">Prymnesium polylepis</name>
    <dbReference type="NCBI Taxonomy" id="72548"/>
    <lineage>
        <taxon>Eukaryota</taxon>
        <taxon>Haptista</taxon>
        <taxon>Haptophyta</taxon>
        <taxon>Prymnesiophyceae</taxon>
        <taxon>Prymnesiales</taxon>
        <taxon>Prymnesiaceae</taxon>
        <taxon>Prymnesium</taxon>
    </lineage>
</organism>
<evidence type="ECO:0000256" key="5">
    <source>
        <dbReference type="PROSITE-ProRule" id="PRU00277"/>
    </source>
</evidence>
<evidence type="ECO:0000259" key="6">
    <source>
        <dbReference type="PROSITE" id="PS50059"/>
    </source>
</evidence>
<gene>
    <name evidence="7" type="ORF">CPOL0286_LOCUS18706</name>
</gene>
<dbReference type="AlphaFoldDB" id="A0A6T8DGP2"/>
<dbReference type="PANTHER" id="PTHR43811:SF19">
    <property type="entry name" value="39 KDA FK506-BINDING NUCLEAR PROTEIN"/>
    <property type="match status" value="1"/>
</dbReference>
<reference evidence="7" key="1">
    <citation type="submission" date="2021-01" db="EMBL/GenBank/DDBJ databases">
        <authorList>
            <person name="Corre E."/>
            <person name="Pelletier E."/>
            <person name="Niang G."/>
            <person name="Scheremetjew M."/>
            <person name="Finn R."/>
            <person name="Kale V."/>
            <person name="Holt S."/>
            <person name="Cochrane G."/>
            <person name="Meng A."/>
            <person name="Brown T."/>
            <person name="Cohen L."/>
        </authorList>
    </citation>
    <scope>NUCLEOTIDE SEQUENCE</scope>
    <source>
        <strain evidence="7">UIO037</strain>
    </source>
</reference>
<dbReference type="EMBL" id="HBKO01040737">
    <property type="protein sequence ID" value="CAE2288388.1"/>
    <property type="molecule type" value="Transcribed_RNA"/>
</dbReference>
<proteinExistence type="predicted"/>
<name>A0A6T8DGP2_9EUKA</name>
<dbReference type="GO" id="GO:0003755">
    <property type="term" value="F:peptidyl-prolyl cis-trans isomerase activity"/>
    <property type="evidence" value="ECO:0007669"/>
    <property type="project" value="UniProtKB-KW"/>
</dbReference>
<evidence type="ECO:0000256" key="1">
    <source>
        <dbReference type="ARBA" id="ARBA00000971"/>
    </source>
</evidence>
<dbReference type="InterPro" id="IPR046357">
    <property type="entry name" value="PPIase_dom_sf"/>
</dbReference>
<keyword evidence="3 5" id="KW-0697">Rotamase</keyword>
<evidence type="ECO:0000256" key="4">
    <source>
        <dbReference type="ARBA" id="ARBA00023235"/>
    </source>
</evidence>
<dbReference type="SUPFAM" id="SSF54534">
    <property type="entry name" value="FKBP-like"/>
    <property type="match status" value="1"/>
</dbReference>
<dbReference type="PROSITE" id="PS50059">
    <property type="entry name" value="FKBP_PPIASE"/>
    <property type="match status" value="1"/>
</dbReference>
<dbReference type="EC" id="5.2.1.8" evidence="2 5"/>
<evidence type="ECO:0000313" key="7">
    <source>
        <dbReference type="EMBL" id="CAE2288388.1"/>
    </source>
</evidence>
<comment type="catalytic activity">
    <reaction evidence="1 5">
        <text>[protein]-peptidylproline (omega=180) = [protein]-peptidylproline (omega=0)</text>
        <dbReference type="Rhea" id="RHEA:16237"/>
        <dbReference type="Rhea" id="RHEA-COMP:10747"/>
        <dbReference type="Rhea" id="RHEA-COMP:10748"/>
        <dbReference type="ChEBI" id="CHEBI:83833"/>
        <dbReference type="ChEBI" id="CHEBI:83834"/>
        <dbReference type="EC" id="5.2.1.8"/>
    </reaction>
</comment>
<accession>A0A6T8DGP2</accession>
<keyword evidence="4 5" id="KW-0413">Isomerase</keyword>
<dbReference type="Pfam" id="PF00254">
    <property type="entry name" value="FKBP_C"/>
    <property type="match status" value="1"/>
</dbReference>
<evidence type="ECO:0000256" key="3">
    <source>
        <dbReference type="ARBA" id="ARBA00023110"/>
    </source>
</evidence>
<dbReference type="PANTHER" id="PTHR43811">
    <property type="entry name" value="FKBP-TYPE PEPTIDYL-PROLYL CIS-TRANS ISOMERASE FKPA"/>
    <property type="match status" value="1"/>
</dbReference>
<dbReference type="InterPro" id="IPR001179">
    <property type="entry name" value="PPIase_FKBP_dom"/>
</dbReference>
<protein>
    <recommendedName>
        <fullName evidence="2 5">peptidylprolyl isomerase</fullName>
        <ecNumber evidence="2 5">5.2.1.8</ecNumber>
    </recommendedName>
</protein>
<dbReference type="Gene3D" id="3.10.50.40">
    <property type="match status" value="1"/>
</dbReference>
<evidence type="ECO:0000256" key="2">
    <source>
        <dbReference type="ARBA" id="ARBA00013194"/>
    </source>
</evidence>